<dbReference type="Proteomes" id="UP000178783">
    <property type="component" value="Unassembled WGS sequence"/>
</dbReference>
<feature type="transmembrane region" description="Helical" evidence="1">
    <location>
        <begin position="34"/>
        <end position="53"/>
    </location>
</feature>
<proteinExistence type="predicted"/>
<dbReference type="EMBL" id="MFFW01000047">
    <property type="protein sequence ID" value="OGF23894.1"/>
    <property type="molecule type" value="Genomic_DNA"/>
</dbReference>
<keyword evidence="1" id="KW-1133">Transmembrane helix</keyword>
<keyword evidence="1" id="KW-0472">Membrane</keyword>
<sequence>MVIDWYKLLDNIHLGRARLVEAVTRLISFNFVRFYLLFLFGLNIINWLLAFYVNKNVSQNLVVLHYNVNLGVNLIGQATDIYIIPVLGLALITINFILLLNVYRKNKFLIHLLLGFSLLINLFLIASTASIYLINFR</sequence>
<keyword evidence="1" id="KW-0812">Transmembrane</keyword>
<evidence type="ECO:0000313" key="3">
    <source>
        <dbReference type="Proteomes" id="UP000178783"/>
    </source>
</evidence>
<evidence type="ECO:0000256" key="1">
    <source>
        <dbReference type="SAM" id="Phobius"/>
    </source>
</evidence>
<dbReference type="AlphaFoldDB" id="A0A1F5SB18"/>
<feature type="transmembrane region" description="Helical" evidence="1">
    <location>
        <begin position="81"/>
        <end position="100"/>
    </location>
</feature>
<organism evidence="2 3">
    <name type="scientific">Candidatus Falkowbacteria bacterium RIFCSPLOWO2_02_FULL_45_21</name>
    <dbReference type="NCBI Taxonomy" id="1797989"/>
    <lineage>
        <taxon>Bacteria</taxon>
        <taxon>Candidatus Falkowiibacteriota</taxon>
    </lineage>
</organism>
<gene>
    <name evidence="2" type="ORF">A3H66_01285</name>
</gene>
<feature type="transmembrane region" description="Helical" evidence="1">
    <location>
        <begin position="112"/>
        <end position="134"/>
    </location>
</feature>
<evidence type="ECO:0000313" key="2">
    <source>
        <dbReference type="EMBL" id="OGF23894.1"/>
    </source>
</evidence>
<accession>A0A1F5SB18</accession>
<protein>
    <submittedName>
        <fullName evidence="2">Uncharacterized protein</fullName>
    </submittedName>
</protein>
<comment type="caution">
    <text evidence="2">The sequence shown here is derived from an EMBL/GenBank/DDBJ whole genome shotgun (WGS) entry which is preliminary data.</text>
</comment>
<name>A0A1F5SB18_9BACT</name>
<reference evidence="2 3" key="1">
    <citation type="journal article" date="2016" name="Nat. Commun.">
        <title>Thousands of microbial genomes shed light on interconnected biogeochemical processes in an aquifer system.</title>
        <authorList>
            <person name="Anantharaman K."/>
            <person name="Brown C.T."/>
            <person name="Hug L.A."/>
            <person name="Sharon I."/>
            <person name="Castelle C.J."/>
            <person name="Probst A.J."/>
            <person name="Thomas B.C."/>
            <person name="Singh A."/>
            <person name="Wilkins M.J."/>
            <person name="Karaoz U."/>
            <person name="Brodie E.L."/>
            <person name="Williams K.H."/>
            <person name="Hubbard S.S."/>
            <person name="Banfield J.F."/>
        </authorList>
    </citation>
    <scope>NUCLEOTIDE SEQUENCE [LARGE SCALE GENOMIC DNA]</scope>
</reference>